<reference evidence="2 3" key="1">
    <citation type="submission" date="2023-07" db="EMBL/GenBank/DDBJ databases">
        <title>Comparative genomics of wheat-associated soil bacteria to identify genetic determinants of phenazine resistance.</title>
        <authorList>
            <person name="Mouncey N."/>
        </authorList>
    </citation>
    <scope>NUCLEOTIDE SEQUENCE [LARGE SCALE GENOMIC DNA]</scope>
    <source>
        <strain evidence="2 3">B3I12</strain>
    </source>
</reference>
<evidence type="ECO:0000313" key="3">
    <source>
        <dbReference type="Proteomes" id="UP001232755"/>
    </source>
</evidence>
<evidence type="ECO:0000256" key="1">
    <source>
        <dbReference type="SAM" id="MobiDB-lite"/>
    </source>
</evidence>
<comment type="caution">
    <text evidence="2">The sequence shown here is derived from an EMBL/GenBank/DDBJ whole genome shotgun (WGS) entry which is preliminary data.</text>
</comment>
<dbReference type="Proteomes" id="UP001232755">
    <property type="component" value="Unassembled WGS sequence"/>
</dbReference>
<organism evidence="2 3">
    <name type="scientific">Streptomyces africanus</name>
    <dbReference type="NCBI Taxonomy" id="231024"/>
    <lineage>
        <taxon>Bacteria</taxon>
        <taxon>Bacillati</taxon>
        <taxon>Actinomycetota</taxon>
        <taxon>Actinomycetes</taxon>
        <taxon>Kitasatosporales</taxon>
        <taxon>Streptomycetaceae</taxon>
        <taxon>Streptomyces</taxon>
    </lineage>
</organism>
<sequence>MIKDEVAHIRDATAQLCEPLHDAFAWAVQHQRAQVPEMNGHAYGWIRTHMTRAFVHYRLGTAATKLGDWKLSGNHRRNGELWLTNDEYCTRLLHGFRDDHVPAPGPNRQRRAFYQNRPLTKFGQPTLMGPEDNDLLILWRIDAEGAPLFRVVRTIGAWRFGKEQLVDLDFPLLASASDLRDLHFEPQDEGLELELPDEETNDADGTGGFPW</sequence>
<dbReference type="EMBL" id="JAUSYP010000001">
    <property type="protein sequence ID" value="MDQ0750216.1"/>
    <property type="molecule type" value="Genomic_DNA"/>
</dbReference>
<name>A0ABU0QS45_9ACTN</name>
<evidence type="ECO:0000313" key="2">
    <source>
        <dbReference type="EMBL" id="MDQ0750216.1"/>
    </source>
</evidence>
<proteinExistence type="predicted"/>
<dbReference type="RefSeq" id="WP_307176648.1">
    <property type="nucleotide sequence ID" value="NZ_JAUSYP010000001.1"/>
</dbReference>
<feature type="region of interest" description="Disordered" evidence="1">
    <location>
        <begin position="190"/>
        <end position="211"/>
    </location>
</feature>
<feature type="compositionally biased region" description="Acidic residues" evidence="1">
    <location>
        <begin position="190"/>
        <end position="202"/>
    </location>
</feature>
<protein>
    <submittedName>
        <fullName evidence="2">Uncharacterized protein</fullName>
    </submittedName>
</protein>
<gene>
    <name evidence="2" type="ORF">QF034_004447</name>
</gene>
<accession>A0ABU0QS45</accession>
<keyword evidence="3" id="KW-1185">Reference proteome</keyword>